<dbReference type="GO" id="GO:0005987">
    <property type="term" value="P:sucrose catabolic process"/>
    <property type="evidence" value="ECO:0007669"/>
    <property type="project" value="TreeGrafter"/>
</dbReference>
<organism evidence="8 9">
    <name type="scientific">Penicillium cosmopolitanum</name>
    <dbReference type="NCBI Taxonomy" id="1131564"/>
    <lineage>
        <taxon>Eukaryota</taxon>
        <taxon>Fungi</taxon>
        <taxon>Dikarya</taxon>
        <taxon>Ascomycota</taxon>
        <taxon>Pezizomycotina</taxon>
        <taxon>Eurotiomycetes</taxon>
        <taxon>Eurotiomycetidae</taxon>
        <taxon>Eurotiales</taxon>
        <taxon>Aspergillaceae</taxon>
        <taxon>Penicillium</taxon>
    </lineage>
</organism>
<proteinExistence type="inferred from homology"/>
<dbReference type="CDD" id="cd18621">
    <property type="entry name" value="GH32_XdINV-like"/>
    <property type="match status" value="1"/>
</dbReference>
<evidence type="ECO:0000256" key="3">
    <source>
        <dbReference type="ARBA" id="ARBA00022801"/>
    </source>
</evidence>
<dbReference type="InterPro" id="IPR013320">
    <property type="entry name" value="ConA-like_dom_sf"/>
</dbReference>
<dbReference type="RefSeq" id="XP_056489359.1">
    <property type="nucleotide sequence ID" value="XM_056630057.1"/>
</dbReference>
<dbReference type="SMART" id="SM00640">
    <property type="entry name" value="Glyco_32"/>
    <property type="match status" value="1"/>
</dbReference>
<keyword evidence="3 5" id="KW-0378">Hydrolase</keyword>
<dbReference type="Pfam" id="PF08244">
    <property type="entry name" value="Glyco_hydro_32C"/>
    <property type="match status" value="1"/>
</dbReference>
<reference evidence="8" key="1">
    <citation type="submission" date="2022-12" db="EMBL/GenBank/DDBJ databases">
        <authorList>
            <person name="Petersen C."/>
        </authorList>
    </citation>
    <scope>NUCLEOTIDE SEQUENCE</scope>
    <source>
        <strain evidence="8">IBT 29677</strain>
    </source>
</reference>
<dbReference type="SUPFAM" id="SSF49899">
    <property type="entry name" value="Concanavalin A-like lectins/glucanases"/>
    <property type="match status" value="1"/>
</dbReference>
<dbReference type="Proteomes" id="UP001147747">
    <property type="component" value="Unassembled WGS sequence"/>
</dbReference>
<dbReference type="OrthoDB" id="202537at2759"/>
<name>A0A9X0BA31_9EURO</name>
<dbReference type="PANTHER" id="PTHR42800:SF3">
    <property type="entry name" value="GLYCOSYL HYDROLASE FAMILY 32 N-TERMINAL DOMAIN-CONTAINING PROTEIN"/>
    <property type="match status" value="1"/>
</dbReference>
<gene>
    <name evidence="8" type="ORF">N7509_005420</name>
</gene>
<reference evidence="8" key="2">
    <citation type="journal article" date="2023" name="IMA Fungus">
        <title>Comparative genomic study of the Penicillium genus elucidates a diverse pangenome and 15 lateral gene transfer events.</title>
        <authorList>
            <person name="Petersen C."/>
            <person name="Sorensen T."/>
            <person name="Nielsen M.R."/>
            <person name="Sondergaard T.E."/>
            <person name="Sorensen J.L."/>
            <person name="Fitzpatrick D.A."/>
            <person name="Frisvad J.C."/>
            <person name="Nielsen K.L."/>
        </authorList>
    </citation>
    <scope>NUCLEOTIDE SEQUENCE</scope>
    <source>
        <strain evidence="8">IBT 29677</strain>
    </source>
</reference>
<feature type="domain" description="Glycosyl hydrolase family 32 N-terminal" evidence="6">
    <location>
        <begin position="43"/>
        <end position="398"/>
    </location>
</feature>
<dbReference type="Pfam" id="PF00251">
    <property type="entry name" value="Glyco_hydro_32N"/>
    <property type="match status" value="1"/>
</dbReference>
<dbReference type="GO" id="GO:0004575">
    <property type="term" value="F:sucrose alpha-glucosidase activity"/>
    <property type="evidence" value="ECO:0007669"/>
    <property type="project" value="TreeGrafter"/>
</dbReference>
<keyword evidence="2" id="KW-0732">Signal</keyword>
<dbReference type="FunFam" id="2.115.10.20:FF:000011">
    <property type="entry name" value="Glycosyl hydrolases family 32 superfamily"/>
    <property type="match status" value="1"/>
</dbReference>
<dbReference type="InterPro" id="IPR023296">
    <property type="entry name" value="Glyco_hydro_beta-prop_sf"/>
</dbReference>
<evidence type="ECO:0000259" key="7">
    <source>
        <dbReference type="Pfam" id="PF08244"/>
    </source>
</evidence>
<feature type="domain" description="Glycosyl hydrolase family 32 C-terminal" evidence="7">
    <location>
        <begin position="463"/>
        <end position="598"/>
    </location>
</feature>
<dbReference type="PANTHER" id="PTHR42800">
    <property type="entry name" value="EXOINULINASE INUD (AFU_ORTHOLOGUE AFUA_5G00480)"/>
    <property type="match status" value="1"/>
</dbReference>
<evidence type="ECO:0000259" key="6">
    <source>
        <dbReference type="Pfam" id="PF00251"/>
    </source>
</evidence>
<accession>A0A9X0BA31</accession>
<keyword evidence="4 5" id="KW-0326">Glycosidase</keyword>
<dbReference type="AlphaFoldDB" id="A0A9X0BA31"/>
<evidence type="ECO:0000313" key="9">
    <source>
        <dbReference type="Proteomes" id="UP001147747"/>
    </source>
</evidence>
<evidence type="ECO:0000256" key="2">
    <source>
        <dbReference type="ARBA" id="ARBA00022729"/>
    </source>
</evidence>
<dbReference type="InterPro" id="IPR001362">
    <property type="entry name" value="Glyco_hydro_32"/>
</dbReference>
<dbReference type="EMBL" id="JAPZBU010000006">
    <property type="protein sequence ID" value="KAJ5397307.1"/>
    <property type="molecule type" value="Genomic_DNA"/>
</dbReference>
<evidence type="ECO:0000256" key="4">
    <source>
        <dbReference type="ARBA" id="ARBA00023295"/>
    </source>
</evidence>
<keyword evidence="9" id="KW-1185">Reference proteome</keyword>
<dbReference type="Gene3D" id="2.115.10.20">
    <property type="entry name" value="Glycosyl hydrolase domain, family 43"/>
    <property type="match status" value="1"/>
</dbReference>
<dbReference type="InterPro" id="IPR013189">
    <property type="entry name" value="Glyco_hydro_32_C"/>
</dbReference>
<comment type="caution">
    <text evidence="8">The sequence shown here is derived from an EMBL/GenBank/DDBJ whole genome shotgun (WGS) entry which is preliminary data.</text>
</comment>
<evidence type="ECO:0000256" key="1">
    <source>
        <dbReference type="ARBA" id="ARBA00009902"/>
    </source>
</evidence>
<comment type="similarity">
    <text evidence="1 5">Belongs to the glycosyl hydrolase 32 family.</text>
</comment>
<sequence length="621" mass="69815">MSVLLDSPDVATGLQEQRLCPSQHVDGSNPILAKATTSKPFFHVTAPHGWINDPCGLGYDPTTGLYHLFFQWNPWGNDWGNMSWGHAISKNLVSWETSPEPAMTPSAQYDCRGVFTGCLRSTDVFGEPGKMTIIYSSVSHLPIHFTLPYTYGCESISLSVSEDGGKTWQRQDCNPVISGPPKHLSVTGWRDPFLTTWNRGCRDASPEKDSNLYGITAGGIVGKAPVIYVYKVNAHDLRQWEYIGPLVDVGLNFRPSRWSGDFGVNWEVSNLLTLANDSGDERDFVIMGVEGCLRAEKPNEETRRQARFKRDPRGQMWMSVRARKPEEHNSINEPLSDYAFAGYFDHGCLYAANSFWDPQTSQRIVFGWITEEDLPDGPRHRQGWSSMISLPRVVRMMTLYNVKRARSSRLETITSIEATADSSKHGTFTIHTLEISPESRLSQLRAGAIERQLTGMSLPAGLNASSEADIPLATSRWELRTEFSVGKSCKRVGIEIGHSANFEHRTILSWDPCSETFTIRRPPVTNTEINHGDESAPHTLFTFRNEHGDDVEETLRVHAFFDRSVLEVFVNERTVITTRIYHPSEQCFGIRFFAEAENFQSGEPAKLLEAQAWDGLEARSQ</sequence>
<dbReference type="GO" id="GO:0005737">
    <property type="term" value="C:cytoplasm"/>
    <property type="evidence" value="ECO:0007669"/>
    <property type="project" value="TreeGrafter"/>
</dbReference>
<protein>
    <submittedName>
        <fullName evidence="8">Glycoside hydrolase family 32</fullName>
    </submittedName>
</protein>
<dbReference type="SUPFAM" id="SSF75005">
    <property type="entry name" value="Arabinanase/levansucrase/invertase"/>
    <property type="match status" value="1"/>
</dbReference>
<dbReference type="Gene3D" id="2.60.120.560">
    <property type="entry name" value="Exo-inulinase, domain 1"/>
    <property type="match status" value="1"/>
</dbReference>
<evidence type="ECO:0000256" key="5">
    <source>
        <dbReference type="RuleBase" id="RU362110"/>
    </source>
</evidence>
<dbReference type="InterPro" id="IPR013148">
    <property type="entry name" value="Glyco_hydro_32_N"/>
</dbReference>
<dbReference type="GeneID" id="81369037"/>
<evidence type="ECO:0000313" key="8">
    <source>
        <dbReference type="EMBL" id="KAJ5397307.1"/>
    </source>
</evidence>